<comment type="caution">
    <text evidence="10">The sequence shown here is derived from an EMBL/GenBank/DDBJ whole genome shotgun (WGS) entry which is preliminary data.</text>
</comment>
<keyword evidence="3" id="KW-0805">Transcription regulation</keyword>
<evidence type="ECO:0000256" key="7">
    <source>
        <dbReference type="PROSITE-ProRule" id="PRU01091"/>
    </source>
</evidence>
<dbReference type="CDD" id="cd19935">
    <property type="entry name" value="REC_OmpR_CusR-like"/>
    <property type="match status" value="1"/>
</dbReference>
<feature type="DNA-binding region" description="OmpR/PhoB-type" evidence="7">
    <location>
        <begin position="131"/>
        <end position="229"/>
    </location>
</feature>
<dbReference type="PANTHER" id="PTHR48111:SF1">
    <property type="entry name" value="TWO-COMPONENT RESPONSE REGULATOR ORR33"/>
    <property type="match status" value="1"/>
</dbReference>
<evidence type="ECO:0000256" key="3">
    <source>
        <dbReference type="ARBA" id="ARBA00023015"/>
    </source>
</evidence>
<dbReference type="InterPro" id="IPR039420">
    <property type="entry name" value="WalR-like"/>
</dbReference>
<keyword evidence="1 6" id="KW-0597">Phosphoprotein</keyword>
<gene>
    <name evidence="10" type="ORF">GCM10022215_13470</name>
</gene>
<dbReference type="PROSITE" id="PS51755">
    <property type="entry name" value="OMPR_PHOB"/>
    <property type="match status" value="1"/>
</dbReference>
<keyword evidence="5" id="KW-0804">Transcription</keyword>
<dbReference type="Proteomes" id="UP001501495">
    <property type="component" value="Unassembled WGS sequence"/>
</dbReference>
<proteinExistence type="predicted"/>
<dbReference type="RefSeq" id="WP_344732519.1">
    <property type="nucleotide sequence ID" value="NZ_BAAAZH010000011.1"/>
</dbReference>
<dbReference type="Pfam" id="PF00072">
    <property type="entry name" value="Response_reg"/>
    <property type="match status" value="1"/>
</dbReference>
<organism evidence="10 11">
    <name type="scientific">Nocardioides fonticola</name>
    <dbReference type="NCBI Taxonomy" id="450363"/>
    <lineage>
        <taxon>Bacteria</taxon>
        <taxon>Bacillati</taxon>
        <taxon>Actinomycetota</taxon>
        <taxon>Actinomycetes</taxon>
        <taxon>Propionibacteriales</taxon>
        <taxon>Nocardioidaceae</taxon>
        <taxon>Nocardioides</taxon>
    </lineage>
</organism>
<evidence type="ECO:0000256" key="6">
    <source>
        <dbReference type="PROSITE-ProRule" id="PRU00169"/>
    </source>
</evidence>
<dbReference type="InterPro" id="IPR036388">
    <property type="entry name" value="WH-like_DNA-bd_sf"/>
</dbReference>
<dbReference type="SMART" id="SM00862">
    <property type="entry name" value="Trans_reg_C"/>
    <property type="match status" value="1"/>
</dbReference>
<evidence type="ECO:0000256" key="1">
    <source>
        <dbReference type="ARBA" id="ARBA00022553"/>
    </source>
</evidence>
<keyword evidence="11" id="KW-1185">Reference proteome</keyword>
<dbReference type="InterPro" id="IPR016032">
    <property type="entry name" value="Sig_transdc_resp-reg_C-effctor"/>
</dbReference>
<evidence type="ECO:0000256" key="5">
    <source>
        <dbReference type="ARBA" id="ARBA00023163"/>
    </source>
</evidence>
<dbReference type="SMART" id="SM00448">
    <property type="entry name" value="REC"/>
    <property type="match status" value="1"/>
</dbReference>
<evidence type="ECO:0000256" key="2">
    <source>
        <dbReference type="ARBA" id="ARBA00023012"/>
    </source>
</evidence>
<feature type="domain" description="Response regulatory" evidence="8">
    <location>
        <begin position="2"/>
        <end position="116"/>
    </location>
</feature>
<dbReference type="SUPFAM" id="SSF46894">
    <property type="entry name" value="C-terminal effector domain of the bipartite response regulators"/>
    <property type="match status" value="1"/>
</dbReference>
<evidence type="ECO:0000259" key="9">
    <source>
        <dbReference type="PROSITE" id="PS51755"/>
    </source>
</evidence>
<dbReference type="PROSITE" id="PS50110">
    <property type="entry name" value="RESPONSE_REGULATORY"/>
    <property type="match status" value="1"/>
</dbReference>
<dbReference type="InterPro" id="IPR011006">
    <property type="entry name" value="CheY-like_superfamily"/>
</dbReference>
<dbReference type="InterPro" id="IPR001867">
    <property type="entry name" value="OmpR/PhoB-type_DNA-bd"/>
</dbReference>
<keyword evidence="2" id="KW-0902">Two-component regulatory system</keyword>
<dbReference type="PANTHER" id="PTHR48111">
    <property type="entry name" value="REGULATOR OF RPOS"/>
    <property type="match status" value="1"/>
</dbReference>
<dbReference type="Gene3D" id="6.10.250.690">
    <property type="match status" value="1"/>
</dbReference>
<keyword evidence="4 7" id="KW-0238">DNA-binding</keyword>
<reference evidence="11" key="1">
    <citation type="journal article" date="2019" name="Int. J. Syst. Evol. Microbiol.">
        <title>The Global Catalogue of Microorganisms (GCM) 10K type strain sequencing project: providing services to taxonomists for standard genome sequencing and annotation.</title>
        <authorList>
            <consortium name="The Broad Institute Genomics Platform"/>
            <consortium name="The Broad Institute Genome Sequencing Center for Infectious Disease"/>
            <person name="Wu L."/>
            <person name="Ma J."/>
        </authorList>
    </citation>
    <scope>NUCLEOTIDE SEQUENCE [LARGE SCALE GENOMIC DNA]</scope>
    <source>
        <strain evidence="11">JCM 16703</strain>
    </source>
</reference>
<dbReference type="CDD" id="cd00383">
    <property type="entry name" value="trans_reg_C"/>
    <property type="match status" value="1"/>
</dbReference>
<dbReference type="Gene3D" id="1.10.10.10">
    <property type="entry name" value="Winged helix-like DNA-binding domain superfamily/Winged helix DNA-binding domain"/>
    <property type="match status" value="1"/>
</dbReference>
<dbReference type="InterPro" id="IPR001789">
    <property type="entry name" value="Sig_transdc_resp-reg_receiver"/>
</dbReference>
<name>A0ABP7XG52_9ACTN</name>
<protein>
    <submittedName>
        <fullName evidence="10">Response regulator transcription factor</fullName>
    </submittedName>
</protein>
<dbReference type="Gene3D" id="3.40.50.2300">
    <property type="match status" value="1"/>
</dbReference>
<evidence type="ECO:0000256" key="4">
    <source>
        <dbReference type="ARBA" id="ARBA00023125"/>
    </source>
</evidence>
<evidence type="ECO:0000313" key="10">
    <source>
        <dbReference type="EMBL" id="GAA4115001.1"/>
    </source>
</evidence>
<evidence type="ECO:0000313" key="11">
    <source>
        <dbReference type="Proteomes" id="UP001501495"/>
    </source>
</evidence>
<dbReference type="EMBL" id="BAAAZH010000011">
    <property type="protein sequence ID" value="GAA4115001.1"/>
    <property type="molecule type" value="Genomic_DNA"/>
</dbReference>
<accession>A0ABP7XG52</accession>
<feature type="domain" description="OmpR/PhoB-type" evidence="9">
    <location>
        <begin position="131"/>
        <end position="229"/>
    </location>
</feature>
<sequence>MRILLVEDEPKLARLLRTGLERADLEVDLATDGAQALERASTASYDCLVLDLNLPVLDGYAVSAALRQQRVHTPLIMLTARDAVEDRVRGLESGADDYLVKPVDLDELVARVRAQIRRAGRYTERNERDQRDVVDREGLLFDPVERTLEVDGRRVELSRTEFALLRYLVEREGRVCGRAELLAAIWGRGPDASASILEVYVGYLRTKLAAIGEPLSITTVRGLGYLAERRR</sequence>
<evidence type="ECO:0000259" key="8">
    <source>
        <dbReference type="PROSITE" id="PS50110"/>
    </source>
</evidence>
<feature type="modified residue" description="4-aspartylphosphate" evidence="6">
    <location>
        <position position="51"/>
    </location>
</feature>
<dbReference type="Pfam" id="PF00486">
    <property type="entry name" value="Trans_reg_C"/>
    <property type="match status" value="1"/>
</dbReference>
<dbReference type="SUPFAM" id="SSF52172">
    <property type="entry name" value="CheY-like"/>
    <property type="match status" value="1"/>
</dbReference>